<feature type="chain" id="PRO_5038922825" description="Lipoprotein" evidence="2">
    <location>
        <begin position="22"/>
        <end position="172"/>
    </location>
</feature>
<dbReference type="OrthoDB" id="1797983at2"/>
<comment type="caution">
    <text evidence="3">The sequence shown here is derived from an EMBL/GenBank/DDBJ whole genome shotgun (WGS) entry which is preliminary data.</text>
</comment>
<evidence type="ECO:0000313" key="4">
    <source>
        <dbReference type="Proteomes" id="UP000036867"/>
    </source>
</evidence>
<keyword evidence="4" id="KW-1185">Reference proteome</keyword>
<feature type="signal peptide" evidence="2">
    <location>
        <begin position="1"/>
        <end position="21"/>
    </location>
</feature>
<organism evidence="3 4">
    <name type="scientific">Viridibacillus arvi</name>
    <dbReference type="NCBI Taxonomy" id="263475"/>
    <lineage>
        <taxon>Bacteria</taxon>
        <taxon>Bacillati</taxon>
        <taxon>Bacillota</taxon>
        <taxon>Bacilli</taxon>
        <taxon>Bacillales</taxon>
        <taxon>Caryophanaceae</taxon>
        <taxon>Viridibacillus</taxon>
    </lineage>
</organism>
<evidence type="ECO:0000256" key="1">
    <source>
        <dbReference type="SAM" id="MobiDB-lite"/>
    </source>
</evidence>
<keyword evidence="2" id="KW-0732">Signal</keyword>
<gene>
    <name evidence="3" type="ORF">AMD00_04315</name>
</gene>
<dbReference type="PROSITE" id="PS51257">
    <property type="entry name" value="PROKAR_LIPOPROTEIN"/>
    <property type="match status" value="1"/>
</dbReference>
<protein>
    <recommendedName>
        <fullName evidence="5">Lipoprotein</fullName>
    </recommendedName>
</protein>
<sequence length="172" mass="19362">MKKISLIGITLFLLSALVACSNSKVSNNEQNEISNSDEKLQGDNLVTSEEEKPPDLTISVGEESIITYRGGYSWSYLDPKTGQPMGIEADSWPPSEILNVENAIDVDLNKPIKLNFEKEPIEYQIRVWDNENNVIATYKDFDDVKEKGKMIYEILATWKAGRVSYVVALNVQ</sequence>
<evidence type="ECO:0000313" key="3">
    <source>
        <dbReference type="EMBL" id="KOO51687.1"/>
    </source>
</evidence>
<accession>A0A0M0LLA5</accession>
<dbReference type="AlphaFoldDB" id="A0A0M0LLA5"/>
<feature type="region of interest" description="Disordered" evidence="1">
    <location>
        <begin position="27"/>
        <end position="54"/>
    </location>
</feature>
<dbReference type="STRING" id="263475.AMD00_04315"/>
<evidence type="ECO:0000256" key="2">
    <source>
        <dbReference type="SAM" id="SignalP"/>
    </source>
</evidence>
<proteinExistence type="predicted"/>
<evidence type="ECO:0008006" key="5">
    <source>
        <dbReference type="Google" id="ProtNLM"/>
    </source>
</evidence>
<reference evidence="4" key="1">
    <citation type="submission" date="2015-08" db="EMBL/GenBank/DDBJ databases">
        <title>Fjat-10028 dsm 16317.</title>
        <authorList>
            <person name="Liu B."/>
            <person name="Wang J."/>
            <person name="Zhu Y."/>
            <person name="Liu G."/>
            <person name="Chen Q."/>
            <person name="Chen Z."/>
            <person name="Lan J."/>
            <person name="Che J."/>
            <person name="Ge C."/>
            <person name="Shi H."/>
            <person name="Pan Z."/>
            <person name="Liu X."/>
        </authorList>
    </citation>
    <scope>NUCLEOTIDE SEQUENCE [LARGE SCALE GENOMIC DNA]</scope>
    <source>
        <strain evidence="4">DSM 16317</strain>
    </source>
</reference>
<dbReference type="EMBL" id="LILB01000001">
    <property type="protein sequence ID" value="KOO51687.1"/>
    <property type="molecule type" value="Genomic_DNA"/>
</dbReference>
<dbReference type="GeneID" id="301135327"/>
<dbReference type="Proteomes" id="UP000036867">
    <property type="component" value="Unassembled WGS sequence"/>
</dbReference>
<dbReference type="RefSeq" id="WP_053415843.1">
    <property type="nucleotide sequence ID" value="NZ_LILB01000001.1"/>
</dbReference>
<name>A0A0M0LLA5_9BACL</name>